<proteinExistence type="predicted"/>
<evidence type="ECO:0000313" key="2">
    <source>
        <dbReference type="EMBL" id="CAI9564326.1"/>
    </source>
</evidence>
<sequence>MYVKWFDTFLVNVTFKIFEIPAGSIPCTSRRLQGTEPRRRMLASARGDGQGRCRGD</sequence>
<evidence type="ECO:0000313" key="3">
    <source>
        <dbReference type="Proteomes" id="UP001162483"/>
    </source>
</evidence>
<protein>
    <submittedName>
        <fullName evidence="2">Uncharacterized protein</fullName>
    </submittedName>
</protein>
<reference evidence="2" key="1">
    <citation type="submission" date="2023-05" db="EMBL/GenBank/DDBJ databases">
        <authorList>
            <person name="Stuckert A."/>
        </authorList>
    </citation>
    <scope>NUCLEOTIDE SEQUENCE</scope>
</reference>
<dbReference type="Proteomes" id="UP001162483">
    <property type="component" value="Unassembled WGS sequence"/>
</dbReference>
<dbReference type="EMBL" id="CATNWA010012932">
    <property type="protein sequence ID" value="CAI9564326.1"/>
    <property type="molecule type" value="Genomic_DNA"/>
</dbReference>
<name>A0ABN9CVX3_9NEOB</name>
<feature type="region of interest" description="Disordered" evidence="1">
    <location>
        <begin position="29"/>
        <end position="56"/>
    </location>
</feature>
<keyword evidence="3" id="KW-1185">Reference proteome</keyword>
<evidence type="ECO:0000256" key="1">
    <source>
        <dbReference type="SAM" id="MobiDB-lite"/>
    </source>
</evidence>
<organism evidence="2 3">
    <name type="scientific">Staurois parvus</name>
    <dbReference type="NCBI Taxonomy" id="386267"/>
    <lineage>
        <taxon>Eukaryota</taxon>
        <taxon>Metazoa</taxon>
        <taxon>Chordata</taxon>
        <taxon>Craniata</taxon>
        <taxon>Vertebrata</taxon>
        <taxon>Euteleostomi</taxon>
        <taxon>Amphibia</taxon>
        <taxon>Batrachia</taxon>
        <taxon>Anura</taxon>
        <taxon>Neobatrachia</taxon>
        <taxon>Ranoidea</taxon>
        <taxon>Ranidae</taxon>
        <taxon>Staurois</taxon>
    </lineage>
</organism>
<accession>A0ABN9CVX3</accession>
<gene>
    <name evidence="2" type="ORF">SPARVUS_LOCUS5879388</name>
</gene>
<comment type="caution">
    <text evidence="2">The sequence shown here is derived from an EMBL/GenBank/DDBJ whole genome shotgun (WGS) entry which is preliminary data.</text>
</comment>
<feature type="non-terminal residue" evidence="2">
    <location>
        <position position="56"/>
    </location>
</feature>